<evidence type="ECO:0000313" key="2">
    <source>
        <dbReference type="Proteomes" id="UP000322000"/>
    </source>
</evidence>
<dbReference type="GO" id="GO:0006357">
    <property type="term" value="P:regulation of transcription by RNA polymerase II"/>
    <property type="evidence" value="ECO:0007669"/>
    <property type="project" value="TreeGrafter"/>
</dbReference>
<feature type="compositionally biased region" description="Basic and acidic residues" evidence="1">
    <location>
        <begin position="515"/>
        <end position="535"/>
    </location>
</feature>
<dbReference type="Proteomes" id="UP000322000">
    <property type="component" value="Chromosome 3"/>
</dbReference>
<dbReference type="InterPro" id="IPR052440">
    <property type="entry name" value="Trans_Reg/Chrom_Remod"/>
</dbReference>
<sequence>MSGGSQHNPNGRQSQLGSGWSPLQVLQVANLLARAPQAHMASDRGVTWHTPTPPPPLYHVPPPSPPDPLQGLLQLQALKSAGGNSVFRHTATPPELYRHTPTPPDKHLMRHTPSPGDIKANAALPPVDLYQHLAPSRADKMRAEELLAYTRVGVDLSLGGGRAANGAATSPAPAAAPALSVRDAPTINSLIARAQPRHPHARVDSLLERLVPSPVSPHSVIVHSRAAPTPSPPSSNEDSADSCGAPPGSKRKRKPERTVRVAAAPPPPIPIVPVIVPATIAPLVAPRVSPPPSPPPAPAPAPLPRENGDTPHNDVKTEGPDERPASPRPEQPHARRKTRSGSAETIDDIAAMIADTDSAPPAAPLLPPAPAAVSVDKLRSVLASPDAARPEAVPPAPEPGPAAASEAAAAPPPAPAAAPRRRSARTSNPEAPNVPVESPSEGKPAEPEPAAASFVEVENQLEKMFAGLEEEPRSSPAPGSSEAAAAPAAARKRRRSAPARSDRRTIAARKKAQRKKVDARRPRKGPREASTRDAYDSGSNASSSKSRGPYIQIRGPRDSPLSVSVMNTTTGEEEESGGRRKAGEEFRGVRGARGVRGVRRGLHASTLGLRYDASTPDKTWLCAFCQRGPHAASLGDLFGPYTLDTDCDEYRSMDEATRRRYCSRAEEGTENPDEEVADEVWFHEACGVWAPGLVAAGARLWGLAAAVWGARGARCALCGLPGAQLDTDAFACIVRRPAAGGLLQPRPRPRG</sequence>
<organism evidence="2 3">
    <name type="scientific">Trichoplusia ni</name>
    <name type="common">Cabbage looper</name>
    <dbReference type="NCBI Taxonomy" id="7111"/>
    <lineage>
        <taxon>Eukaryota</taxon>
        <taxon>Metazoa</taxon>
        <taxon>Ecdysozoa</taxon>
        <taxon>Arthropoda</taxon>
        <taxon>Hexapoda</taxon>
        <taxon>Insecta</taxon>
        <taxon>Pterygota</taxon>
        <taxon>Neoptera</taxon>
        <taxon>Endopterygota</taxon>
        <taxon>Lepidoptera</taxon>
        <taxon>Glossata</taxon>
        <taxon>Ditrysia</taxon>
        <taxon>Noctuoidea</taxon>
        <taxon>Noctuidae</taxon>
        <taxon>Plusiinae</taxon>
        <taxon>Trichoplusia</taxon>
    </lineage>
</organism>
<feature type="region of interest" description="Disordered" evidence="1">
    <location>
        <begin position="221"/>
        <end position="272"/>
    </location>
</feature>
<reference evidence="3" key="1">
    <citation type="submission" date="2025-08" db="UniProtKB">
        <authorList>
            <consortium name="RefSeq"/>
        </authorList>
    </citation>
    <scope>IDENTIFICATION</scope>
</reference>
<evidence type="ECO:0000313" key="3">
    <source>
        <dbReference type="RefSeq" id="XP_026747616.1"/>
    </source>
</evidence>
<dbReference type="PANTHER" id="PTHR14955">
    <property type="entry name" value="RETINOIC ACID INDUCED 1/TRANSCRIPTION FACTOR 20"/>
    <property type="match status" value="1"/>
</dbReference>
<dbReference type="KEGG" id="tnl:113508731"/>
<evidence type="ECO:0000256" key="1">
    <source>
        <dbReference type="SAM" id="MobiDB-lite"/>
    </source>
</evidence>
<dbReference type="GeneID" id="113508731"/>
<feature type="compositionally biased region" description="Low complexity" evidence="1">
    <location>
        <begin position="437"/>
        <end position="453"/>
    </location>
</feature>
<dbReference type="OrthoDB" id="10029243at2759"/>
<dbReference type="GO" id="GO:0005634">
    <property type="term" value="C:nucleus"/>
    <property type="evidence" value="ECO:0007669"/>
    <property type="project" value="TreeGrafter"/>
</dbReference>
<feature type="compositionally biased region" description="Low complexity" evidence="1">
    <location>
        <begin position="474"/>
        <end position="489"/>
    </location>
</feature>
<feature type="compositionally biased region" description="Basic and acidic residues" evidence="1">
    <location>
        <begin position="306"/>
        <end position="333"/>
    </location>
</feature>
<feature type="compositionally biased region" description="Low complexity" evidence="1">
    <location>
        <begin position="537"/>
        <end position="546"/>
    </location>
</feature>
<feature type="region of interest" description="Disordered" evidence="1">
    <location>
        <begin position="384"/>
        <end position="586"/>
    </location>
</feature>
<protein>
    <submittedName>
        <fullName evidence="3">Uncharacterized protein CG5098-like</fullName>
    </submittedName>
</protein>
<accession>A0A7E5X522</accession>
<feature type="compositionally biased region" description="Pro residues" evidence="1">
    <location>
        <begin position="288"/>
        <end position="303"/>
    </location>
</feature>
<dbReference type="InParanoid" id="A0A7E5X522"/>
<feature type="compositionally biased region" description="Basic and acidic residues" evidence="1">
    <location>
        <begin position="576"/>
        <end position="586"/>
    </location>
</feature>
<name>A0A7E5X522_TRINI</name>
<feature type="region of interest" description="Disordered" evidence="1">
    <location>
        <begin position="42"/>
        <end position="70"/>
    </location>
</feature>
<feature type="compositionally biased region" description="Polar residues" evidence="1">
    <location>
        <begin position="561"/>
        <end position="570"/>
    </location>
</feature>
<dbReference type="PANTHER" id="PTHR14955:SF4">
    <property type="entry name" value="PHD-TYPE DOMAIN-CONTAINING PROTEIN"/>
    <property type="match status" value="1"/>
</dbReference>
<feature type="region of interest" description="Disordered" evidence="1">
    <location>
        <begin position="85"/>
        <end position="105"/>
    </location>
</feature>
<gene>
    <name evidence="3" type="primary">LOC113508731</name>
</gene>
<keyword evidence="2" id="KW-1185">Reference proteome</keyword>
<proteinExistence type="predicted"/>
<feature type="compositionally biased region" description="Pro residues" evidence="1">
    <location>
        <begin position="51"/>
        <end position="68"/>
    </location>
</feature>
<feature type="region of interest" description="Disordered" evidence="1">
    <location>
        <begin position="287"/>
        <end position="369"/>
    </location>
</feature>
<dbReference type="AlphaFoldDB" id="A0A7E5X522"/>
<dbReference type="RefSeq" id="XP_026747616.1">
    <property type="nucleotide sequence ID" value="XM_026891815.1"/>
</dbReference>